<dbReference type="EMBL" id="BARS01004321">
    <property type="protein sequence ID" value="GAF76359.1"/>
    <property type="molecule type" value="Genomic_DNA"/>
</dbReference>
<name>X0S5R3_9ZZZZ</name>
<dbReference type="AlphaFoldDB" id="X0S5R3"/>
<organism evidence="1">
    <name type="scientific">marine sediment metagenome</name>
    <dbReference type="NCBI Taxonomy" id="412755"/>
    <lineage>
        <taxon>unclassified sequences</taxon>
        <taxon>metagenomes</taxon>
        <taxon>ecological metagenomes</taxon>
    </lineage>
</organism>
<reference evidence="1" key="1">
    <citation type="journal article" date="2014" name="Front. Microbiol.">
        <title>High frequency of phylogenetically diverse reductive dehalogenase-homologous genes in deep subseafloor sedimentary metagenomes.</title>
        <authorList>
            <person name="Kawai M."/>
            <person name="Futagami T."/>
            <person name="Toyoda A."/>
            <person name="Takaki Y."/>
            <person name="Nishi S."/>
            <person name="Hori S."/>
            <person name="Arai W."/>
            <person name="Tsubouchi T."/>
            <person name="Morono Y."/>
            <person name="Uchiyama I."/>
            <person name="Ito T."/>
            <person name="Fujiyama A."/>
            <person name="Inagaki F."/>
            <person name="Takami H."/>
        </authorList>
    </citation>
    <scope>NUCLEOTIDE SEQUENCE</scope>
    <source>
        <strain evidence="1">Expedition CK06-06</strain>
    </source>
</reference>
<proteinExistence type="predicted"/>
<gene>
    <name evidence="1" type="ORF">S01H1_08423</name>
</gene>
<evidence type="ECO:0000313" key="1">
    <source>
        <dbReference type="EMBL" id="GAF76359.1"/>
    </source>
</evidence>
<protein>
    <submittedName>
        <fullName evidence="1">Uncharacterized protein</fullName>
    </submittedName>
</protein>
<accession>X0S5R3</accession>
<sequence length="85" mass="9831">MTIRFINVLKKWRYNSKEYTYLKNLIKSVNRTKILNKTIVTNTVRIFRRSIDPESFIGLILALNGTKVKIFKDDGGIESLGHISS</sequence>
<comment type="caution">
    <text evidence="1">The sequence shown here is derived from an EMBL/GenBank/DDBJ whole genome shotgun (WGS) entry which is preliminary data.</text>
</comment>